<dbReference type="PANTHER" id="PTHR48092">
    <property type="entry name" value="KNIRPS-RELATED PROTEIN-RELATED"/>
    <property type="match status" value="1"/>
</dbReference>
<proteinExistence type="predicted"/>
<organism evidence="8 9">
    <name type="scientific">Latimeria chalumnae</name>
    <name type="common">Coelacanth</name>
    <dbReference type="NCBI Taxonomy" id="7897"/>
    <lineage>
        <taxon>Eukaryota</taxon>
        <taxon>Metazoa</taxon>
        <taxon>Chordata</taxon>
        <taxon>Craniata</taxon>
        <taxon>Vertebrata</taxon>
        <taxon>Euteleostomi</taxon>
        <taxon>Coelacanthiformes</taxon>
        <taxon>Coelacanthidae</taxon>
        <taxon>Latimeria</taxon>
    </lineage>
</organism>
<accession>H3A5U1</accession>
<evidence type="ECO:0000259" key="7">
    <source>
        <dbReference type="PROSITE" id="PS51843"/>
    </source>
</evidence>
<keyword evidence="4" id="KW-0675">Receptor</keyword>
<evidence type="ECO:0000256" key="5">
    <source>
        <dbReference type="ARBA" id="ARBA00023242"/>
    </source>
</evidence>
<keyword evidence="5" id="KW-0539">Nucleus</keyword>
<keyword evidence="2" id="KW-0238">DNA-binding</keyword>
<dbReference type="eggNOG" id="KOG3575">
    <property type="taxonomic scope" value="Eukaryota"/>
</dbReference>
<name>H3A5U1_LATCH</name>
<evidence type="ECO:0000256" key="2">
    <source>
        <dbReference type="ARBA" id="ARBA00023125"/>
    </source>
</evidence>
<keyword evidence="1" id="KW-0805">Transcription regulation</keyword>
<feature type="domain" description="NR LBD" evidence="7">
    <location>
        <begin position="66"/>
        <end position="132"/>
    </location>
</feature>
<evidence type="ECO:0000256" key="3">
    <source>
        <dbReference type="ARBA" id="ARBA00023163"/>
    </source>
</evidence>
<evidence type="ECO:0000256" key="1">
    <source>
        <dbReference type="ARBA" id="ARBA00023015"/>
    </source>
</evidence>
<dbReference type="InterPro" id="IPR050200">
    <property type="entry name" value="Nuclear_hormone_rcpt_NR3"/>
</dbReference>
<dbReference type="InterPro" id="IPR000536">
    <property type="entry name" value="Nucl_hrmn_rcpt_lig-bd"/>
</dbReference>
<reference evidence="9" key="1">
    <citation type="submission" date="2011-08" db="EMBL/GenBank/DDBJ databases">
        <title>The draft genome of Latimeria chalumnae.</title>
        <authorList>
            <person name="Di Palma F."/>
            <person name="Alfoldi J."/>
            <person name="Johnson J."/>
            <person name="Berlin A."/>
            <person name="Gnerre S."/>
            <person name="Jaffe D."/>
            <person name="MacCallum I."/>
            <person name="Young S."/>
            <person name="Walker B.J."/>
            <person name="Lander E."/>
            <person name="Lindblad-Toh K."/>
        </authorList>
    </citation>
    <scope>NUCLEOTIDE SEQUENCE [LARGE SCALE GENOMIC DNA]</scope>
    <source>
        <strain evidence="9">Wild caught</strain>
    </source>
</reference>
<dbReference type="Proteomes" id="UP000008672">
    <property type="component" value="Unassembled WGS sequence"/>
</dbReference>
<dbReference type="GO" id="GO:0003677">
    <property type="term" value="F:DNA binding"/>
    <property type="evidence" value="ECO:0007669"/>
    <property type="project" value="UniProtKB-KW"/>
</dbReference>
<evidence type="ECO:0000256" key="4">
    <source>
        <dbReference type="ARBA" id="ARBA00023170"/>
    </source>
</evidence>
<feature type="region of interest" description="Disordered" evidence="6">
    <location>
        <begin position="19"/>
        <end position="41"/>
    </location>
</feature>
<dbReference type="Ensembl" id="ENSLACT00000005056.1">
    <property type="protein sequence ID" value="ENSLACP00000005012.1"/>
    <property type="gene ID" value="ENSLACG00000004454.1"/>
</dbReference>
<sequence>WQTNSAYVVSTGIRKDRRGTRMLKQKRQKDDQDPKFDGMPSVNGPTFLWERLPIKNGNKNPLLDLMVDQVLSALLEAEPPVVYSEHDPKKPFTEASMMTLLTNLADKELLHMITWAKKIPGSNLRFISHLIY</sequence>
<dbReference type="AlphaFoldDB" id="H3A5U1"/>
<dbReference type="SUPFAM" id="SSF48508">
    <property type="entry name" value="Nuclear receptor ligand-binding domain"/>
    <property type="match status" value="1"/>
</dbReference>
<keyword evidence="9" id="KW-1185">Reference proteome</keyword>
<evidence type="ECO:0000313" key="9">
    <source>
        <dbReference type="Proteomes" id="UP000008672"/>
    </source>
</evidence>
<evidence type="ECO:0000313" key="8">
    <source>
        <dbReference type="Ensembl" id="ENSLACP00000005012.1"/>
    </source>
</evidence>
<dbReference type="Gene3D" id="1.10.565.10">
    <property type="entry name" value="Retinoid X Receptor"/>
    <property type="match status" value="1"/>
</dbReference>
<dbReference type="InParanoid" id="H3A5U1"/>
<reference evidence="8" key="2">
    <citation type="submission" date="2025-08" db="UniProtKB">
        <authorList>
            <consortium name="Ensembl"/>
        </authorList>
    </citation>
    <scope>IDENTIFICATION</scope>
</reference>
<protein>
    <recommendedName>
        <fullName evidence="7">NR LBD domain-containing protein</fullName>
    </recommendedName>
</protein>
<dbReference type="EMBL" id="AFYH01233505">
    <property type="status" value="NOT_ANNOTATED_CDS"/>
    <property type="molecule type" value="Genomic_DNA"/>
</dbReference>
<dbReference type="PROSITE" id="PS51843">
    <property type="entry name" value="NR_LBD"/>
    <property type="match status" value="1"/>
</dbReference>
<keyword evidence="3" id="KW-0804">Transcription</keyword>
<evidence type="ECO:0000256" key="6">
    <source>
        <dbReference type="SAM" id="MobiDB-lite"/>
    </source>
</evidence>
<dbReference type="InterPro" id="IPR035500">
    <property type="entry name" value="NHR-like_dom_sf"/>
</dbReference>
<dbReference type="GeneTree" id="ENSGT00940000158133"/>
<dbReference type="HOGENOM" id="CLU_146809_0_0_1"/>
<reference evidence="8" key="3">
    <citation type="submission" date="2025-09" db="UniProtKB">
        <authorList>
            <consortium name="Ensembl"/>
        </authorList>
    </citation>
    <scope>IDENTIFICATION</scope>
</reference>